<evidence type="ECO:0000256" key="2">
    <source>
        <dbReference type="ARBA" id="ARBA00004613"/>
    </source>
</evidence>
<comment type="similarity">
    <text evidence="3 7">Belongs to the flagella basal body rod proteins family.</text>
</comment>
<keyword evidence="10" id="KW-0966">Cell projection</keyword>
<dbReference type="EMBL" id="QXXA01000011">
    <property type="protein sequence ID" value="NBI07369.1"/>
    <property type="molecule type" value="Genomic_DNA"/>
</dbReference>
<comment type="caution">
    <text evidence="10">The sequence shown here is derived from an EMBL/GenBank/DDBJ whole genome shotgun (WGS) entry which is preliminary data.</text>
</comment>
<dbReference type="NCBIfam" id="TIGR02492">
    <property type="entry name" value="flgK_ends"/>
    <property type="match status" value="1"/>
</dbReference>
<accession>A0A845R046</accession>
<evidence type="ECO:0000256" key="4">
    <source>
        <dbReference type="ARBA" id="ARBA00016244"/>
    </source>
</evidence>
<keyword evidence="5 7" id="KW-0964">Secreted</keyword>
<proteinExistence type="inferred from homology"/>
<dbReference type="InterPro" id="IPR053927">
    <property type="entry name" value="FlgK_helical"/>
</dbReference>
<dbReference type="InterPro" id="IPR010930">
    <property type="entry name" value="Flg_bb/hook_C_dom"/>
</dbReference>
<evidence type="ECO:0000256" key="1">
    <source>
        <dbReference type="ARBA" id="ARBA00004365"/>
    </source>
</evidence>
<dbReference type="PANTHER" id="PTHR30033:SF1">
    <property type="entry name" value="FLAGELLAR HOOK-ASSOCIATED PROTEIN 1"/>
    <property type="match status" value="1"/>
</dbReference>
<dbReference type="Pfam" id="PF06429">
    <property type="entry name" value="Flg_bbr_C"/>
    <property type="match status" value="1"/>
</dbReference>
<gene>
    <name evidence="7 10" type="primary">flgK</name>
    <name evidence="10" type="ORF">D3Z33_10965</name>
</gene>
<evidence type="ECO:0000259" key="8">
    <source>
        <dbReference type="Pfam" id="PF06429"/>
    </source>
</evidence>
<sequence length="484" mass="54096">MSGWIGFNTAVSGLLASQKNLYTTNHNIANINTRGYSRQQNTQESNNPLNIAGIGFLGTGTNITAVNRIRDSYLDFKYWGEKAPVGEWTVKEDTLTEIQHIFNEPSESSIRKNLDELFTSFESLSTNPSDDSNRALVREKMMAFTKYLNSTSENLKSAQKEVNFEISTNIKNINSYSERIAGLNKEIHNIELDGSKANDLRDKRDLLVDELSEIVNINATETNGKFNVSIGGTILVEGEVSNRLKYPAPTVENPLNKEEKLYQLEWENGNKLKLTSGKLKGLIDVRDGTGHDSKYRGIPFYISRLNEFANIFAKQMNEVHQKGFTRDGNSGINMFQSDDGEAIDASNIKISDDIMDNLDNIAASSSSDPSDKENNDIILELLEKRNDNKFFKDTTPQGTPDDFMKSVLSTLAVDGQQSVRMKENGTVIVDGINTRRQSESGVSLDEEMSNMVKFQHSYNAAARMITTIDSIYDVTINRLGLVGR</sequence>
<dbReference type="OrthoDB" id="9802553at2"/>
<dbReference type="PRINTS" id="PR01005">
    <property type="entry name" value="FLGHOOKAP1"/>
</dbReference>
<keyword evidence="10" id="KW-0969">Cilium</keyword>
<dbReference type="RefSeq" id="WP_160197832.1">
    <property type="nucleotide sequence ID" value="NZ_QXXA01000011.1"/>
</dbReference>
<keyword evidence="10" id="KW-0282">Flagellum</keyword>
<evidence type="ECO:0000256" key="6">
    <source>
        <dbReference type="ARBA" id="ARBA00023143"/>
    </source>
</evidence>
<dbReference type="GO" id="GO:0005576">
    <property type="term" value="C:extracellular region"/>
    <property type="evidence" value="ECO:0007669"/>
    <property type="project" value="UniProtKB-SubCell"/>
</dbReference>
<keyword evidence="6 7" id="KW-0975">Bacterial flagellum</keyword>
<reference evidence="10 11" key="1">
    <citation type="submission" date="2018-08" db="EMBL/GenBank/DDBJ databases">
        <title>Murine metabolic-syndrome-specific gut microbial biobank.</title>
        <authorList>
            <person name="Liu C."/>
        </authorList>
    </citation>
    <scope>NUCLEOTIDE SEQUENCE [LARGE SCALE GENOMIC DNA]</scope>
    <source>
        <strain evidence="10 11">583</strain>
    </source>
</reference>
<dbReference type="GO" id="GO:0005198">
    <property type="term" value="F:structural molecule activity"/>
    <property type="evidence" value="ECO:0007669"/>
    <property type="project" value="UniProtKB-UniRule"/>
</dbReference>
<evidence type="ECO:0000313" key="11">
    <source>
        <dbReference type="Proteomes" id="UP000467132"/>
    </source>
</evidence>
<evidence type="ECO:0000256" key="7">
    <source>
        <dbReference type="RuleBase" id="RU362065"/>
    </source>
</evidence>
<feature type="domain" description="Flagellar basal-body/hook protein C-terminal" evidence="8">
    <location>
        <begin position="439"/>
        <end position="477"/>
    </location>
</feature>
<name>A0A845R046_9CLOT</name>
<protein>
    <recommendedName>
        <fullName evidence="4 7">Flagellar hook-associated protein 1</fullName>
        <shortName evidence="7">HAP1</shortName>
    </recommendedName>
</protein>
<dbReference type="GO" id="GO:0009424">
    <property type="term" value="C:bacterial-type flagellum hook"/>
    <property type="evidence" value="ECO:0007669"/>
    <property type="project" value="UniProtKB-UniRule"/>
</dbReference>
<dbReference type="Proteomes" id="UP000467132">
    <property type="component" value="Unassembled WGS sequence"/>
</dbReference>
<dbReference type="Pfam" id="PF22638">
    <property type="entry name" value="FlgK_D1"/>
    <property type="match status" value="1"/>
</dbReference>
<evidence type="ECO:0000259" key="9">
    <source>
        <dbReference type="Pfam" id="PF22638"/>
    </source>
</evidence>
<dbReference type="SUPFAM" id="SSF64518">
    <property type="entry name" value="Phase 1 flagellin"/>
    <property type="match status" value="1"/>
</dbReference>
<feature type="domain" description="Flagellar hook-associated protein FlgK helical" evidence="9">
    <location>
        <begin position="95"/>
        <end position="335"/>
    </location>
</feature>
<keyword evidence="11" id="KW-1185">Reference proteome</keyword>
<dbReference type="AlphaFoldDB" id="A0A845R046"/>
<evidence type="ECO:0000256" key="3">
    <source>
        <dbReference type="ARBA" id="ARBA00009677"/>
    </source>
</evidence>
<evidence type="ECO:0000313" key="10">
    <source>
        <dbReference type="EMBL" id="NBI07369.1"/>
    </source>
</evidence>
<evidence type="ECO:0000256" key="5">
    <source>
        <dbReference type="ARBA" id="ARBA00022525"/>
    </source>
</evidence>
<comment type="subcellular location">
    <subcellularLocation>
        <location evidence="1 7">Bacterial flagellum</location>
    </subcellularLocation>
    <subcellularLocation>
        <location evidence="2 7">Secreted</location>
    </subcellularLocation>
</comment>
<dbReference type="PANTHER" id="PTHR30033">
    <property type="entry name" value="FLAGELLAR HOOK-ASSOCIATED PROTEIN 1"/>
    <property type="match status" value="1"/>
</dbReference>
<organism evidence="10 11">
    <name type="scientific">Senegalia massiliensis</name>
    <dbReference type="NCBI Taxonomy" id="1720316"/>
    <lineage>
        <taxon>Bacteria</taxon>
        <taxon>Bacillati</taxon>
        <taxon>Bacillota</taxon>
        <taxon>Clostridia</taxon>
        <taxon>Eubacteriales</taxon>
        <taxon>Clostridiaceae</taxon>
        <taxon>Senegalia</taxon>
    </lineage>
</organism>
<dbReference type="GO" id="GO:0044780">
    <property type="term" value="P:bacterial-type flagellum assembly"/>
    <property type="evidence" value="ECO:0007669"/>
    <property type="project" value="InterPro"/>
</dbReference>
<dbReference type="InterPro" id="IPR002371">
    <property type="entry name" value="FlgK"/>
</dbReference>